<feature type="transmembrane region" description="Helical" evidence="7">
    <location>
        <begin position="134"/>
        <end position="158"/>
    </location>
</feature>
<feature type="transmembrane region" description="Helical" evidence="7">
    <location>
        <begin position="282"/>
        <end position="308"/>
    </location>
</feature>
<dbReference type="CDD" id="cd06261">
    <property type="entry name" value="TM_PBP2"/>
    <property type="match status" value="1"/>
</dbReference>
<comment type="subcellular location">
    <subcellularLocation>
        <location evidence="1 7">Cell membrane</location>
        <topology evidence="1 7">Multi-pass membrane protein</topology>
    </subcellularLocation>
</comment>
<dbReference type="PANTHER" id="PTHR43163:SF6">
    <property type="entry name" value="DIPEPTIDE TRANSPORT SYSTEM PERMEASE PROTEIN DPPB-RELATED"/>
    <property type="match status" value="1"/>
</dbReference>
<keyword evidence="10" id="KW-1185">Reference proteome</keyword>
<keyword evidence="4 7" id="KW-0812">Transmembrane</keyword>
<keyword evidence="2 7" id="KW-0813">Transport</keyword>
<feature type="domain" description="ABC transmembrane type-1" evidence="8">
    <location>
        <begin position="95"/>
        <end position="305"/>
    </location>
</feature>
<evidence type="ECO:0000256" key="7">
    <source>
        <dbReference type="RuleBase" id="RU363032"/>
    </source>
</evidence>
<dbReference type="InterPro" id="IPR000515">
    <property type="entry name" value="MetI-like"/>
</dbReference>
<feature type="transmembrane region" description="Helical" evidence="7">
    <location>
        <begin position="12"/>
        <end position="30"/>
    </location>
</feature>
<evidence type="ECO:0000313" key="10">
    <source>
        <dbReference type="Proteomes" id="UP000682713"/>
    </source>
</evidence>
<comment type="similarity">
    <text evidence="7">Belongs to the binding-protein-dependent transport system permease family.</text>
</comment>
<organism evidence="9 10">
    <name type="scientific">Lederbergia citrisecunda</name>
    <dbReference type="NCBI Taxonomy" id="2833583"/>
    <lineage>
        <taxon>Bacteria</taxon>
        <taxon>Bacillati</taxon>
        <taxon>Bacillota</taxon>
        <taxon>Bacilli</taxon>
        <taxon>Bacillales</taxon>
        <taxon>Bacillaceae</taxon>
        <taxon>Lederbergia</taxon>
    </lineage>
</organism>
<keyword evidence="6 7" id="KW-0472">Membrane</keyword>
<dbReference type="InterPro" id="IPR045621">
    <property type="entry name" value="BPD_transp_1_N"/>
</dbReference>
<keyword evidence="5 7" id="KW-1133">Transmembrane helix</keyword>
<evidence type="ECO:0000313" key="9">
    <source>
        <dbReference type="EMBL" id="MBS4201017.1"/>
    </source>
</evidence>
<dbReference type="InterPro" id="IPR035906">
    <property type="entry name" value="MetI-like_sf"/>
</dbReference>
<dbReference type="PANTHER" id="PTHR43163">
    <property type="entry name" value="DIPEPTIDE TRANSPORT SYSTEM PERMEASE PROTEIN DPPB-RELATED"/>
    <property type="match status" value="1"/>
</dbReference>
<protein>
    <submittedName>
        <fullName evidence="9">ABC transporter permease</fullName>
    </submittedName>
</protein>
<dbReference type="Pfam" id="PF00528">
    <property type="entry name" value="BPD_transp_1"/>
    <property type="match status" value="1"/>
</dbReference>
<feature type="transmembrane region" description="Helical" evidence="7">
    <location>
        <begin position="236"/>
        <end position="262"/>
    </location>
</feature>
<keyword evidence="3" id="KW-1003">Cell membrane</keyword>
<evidence type="ECO:0000256" key="6">
    <source>
        <dbReference type="ARBA" id="ARBA00023136"/>
    </source>
</evidence>
<evidence type="ECO:0000256" key="4">
    <source>
        <dbReference type="ARBA" id="ARBA00022692"/>
    </source>
</evidence>
<dbReference type="Pfam" id="PF19300">
    <property type="entry name" value="BPD_transp_1_N"/>
    <property type="match status" value="1"/>
</dbReference>
<evidence type="ECO:0000256" key="1">
    <source>
        <dbReference type="ARBA" id="ARBA00004651"/>
    </source>
</evidence>
<reference evidence="9 10" key="1">
    <citation type="submission" date="2021-05" db="EMBL/GenBank/DDBJ databases">
        <title>Novel Bacillus species.</title>
        <authorList>
            <person name="Liu G."/>
        </authorList>
    </citation>
    <scope>NUCLEOTIDE SEQUENCE [LARGE SCALE GENOMIC DNA]</scope>
    <source>
        <strain evidence="9 10">FJAT-49732</strain>
    </source>
</reference>
<dbReference type="AlphaFoldDB" id="A0A942YLT8"/>
<evidence type="ECO:0000256" key="3">
    <source>
        <dbReference type="ARBA" id="ARBA00022475"/>
    </source>
</evidence>
<dbReference type="GO" id="GO:0055085">
    <property type="term" value="P:transmembrane transport"/>
    <property type="evidence" value="ECO:0007669"/>
    <property type="project" value="InterPro"/>
</dbReference>
<evidence type="ECO:0000256" key="2">
    <source>
        <dbReference type="ARBA" id="ARBA00022448"/>
    </source>
</evidence>
<dbReference type="PROSITE" id="PS50928">
    <property type="entry name" value="ABC_TM1"/>
    <property type="match status" value="1"/>
</dbReference>
<accession>A0A942YLT8</accession>
<evidence type="ECO:0000256" key="5">
    <source>
        <dbReference type="ARBA" id="ARBA00022989"/>
    </source>
</evidence>
<proteinExistence type="inferred from homology"/>
<feature type="transmembrane region" description="Helical" evidence="7">
    <location>
        <begin position="99"/>
        <end position="122"/>
    </location>
</feature>
<comment type="caution">
    <text evidence="9">The sequence shown here is derived from an EMBL/GenBank/DDBJ whole genome shotgun (WGS) entry which is preliminary data.</text>
</comment>
<evidence type="ECO:0000259" key="8">
    <source>
        <dbReference type="PROSITE" id="PS50928"/>
    </source>
</evidence>
<dbReference type="EMBL" id="JAGYPJ010000001">
    <property type="protein sequence ID" value="MBS4201017.1"/>
    <property type="molecule type" value="Genomic_DNA"/>
</dbReference>
<dbReference type="SUPFAM" id="SSF161098">
    <property type="entry name" value="MetI-like"/>
    <property type="match status" value="1"/>
</dbReference>
<dbReference type="Gene3D" id="1.10.3720.10">
    <property type="entry name" value="MetI-like"/>
    <property type="match status" value="1"/>
</dbReference>
<name>A0A942YLT8_9BACI</name>
<dbReference type="GO" id="GO:0005886">
    <property type="term" value="C:plasma membrane"/>
    <property type="evidence" value="ECO:0007669"/>
    <property type="project" value="UniProtKB-SubCell"/>
</dbReference>
<feature type="transmembrane region" description="Helical" evidence="7">
    <location>
        <begin position="178"/>
        <end position="198"/>
    </location>
</feature>
<dbReference type="Proteomes" id="UP000682713">
    <property type="component" value="Unassembled WGS sequence"/>
</dbReference>
<sequence length="315" mass="34547">MFTYILKRLGGLIPVLLGVTILVFSIMHLSPGDPAKIILGPKATAESIAKLNAQLGLDQPLYIQYFTWIGNVFTGDWGRSIQMKMDVLPLVIDRFNATLILTISSALFAAVIGIGVGIISAYKKYSWIDRGLMFFVLVGFCLPVFWLGIILQIIFGLKLELFPISGMYSPGESGLVDLLKHIVLPSLALSAGAGAVIARMTRSSMLEVLEQDYIRTARSKGIKERRVIYIHALKNAFIPVLTVLGMQVGFLLAGAVLVEMVFAWPGIGTLMINGILARDFPLVQGIILFVATTYVIVNLIVDILYALLDPRISYK</sequence>
<gene>
    <name evidence="9" type="ORF">KHA93_15370</name>
</gene>